<accession>A0A854NLJ5</accession>
<name>A0A854NLJ5_CORDP</name>
<keyword evidence="1" id="KW-0175">Coiled coil</keyword>
<protein>
    <submittedName>
        <fullName evidence="2">Transposase</fullName>
    </submittedName>
</protein>
<dbReference type="AlphaFoldDB" id="A0A854NLJ5"/>
<feature type="coiled-coil region" evidence="1">
    <location>
        <begin position="17"/>
        <end position="44"/>
    </location>
</feature>
<sequence>MDTSPLNVRGHVTKRLSEDLVAEAAKLRRENHQLRDTNELLKAASAFFASEPGPKR</sequence>
<dbReference type="EMBL" id="LSZF01000006">
    <property type="protein sequence ID" value="OWM35792.1"/>
    <property type="molecule type" value="Genomic_DNA"/>
</dbReference>
<dbReference type="Proteomes" id="UP000197692">
    <property type="component" value="Unassembled WGS sequence"/>
</dbReference>
<proteinExistence type="predicted"/>
<organism evidence="2 3">
    <name type="scientific">Corynebacterium diphtheriae bv. mitis</name>
    <dbReference type="NCBI Taxonomy" id="1806053"/>
    <lineage>
        <taxon>Bacteria</taxon>
        <taxon>Bacillati</taxon>
        <taxon>Actinomycetota</taxon>
        <taxon>Actinomycetes</taxon>
        <taxon>Mycobacteriales</taxon>
        <taxon>Corynebacteriaceae</taxon>
        <taxon>Corynebacterium</taxon>
    </lineage>
</organism>
<evidence type="ECO:0000313" key="3">
    <source>
        <dbReference type="Proteomes" id="UP000197692"/>
    </source>
</evidence>
<comment type="caution">
    <text evidence="2">The sequence shown here is derived from an EMBL/GenBank/DDBJ whole genome shotgun (WGS) entry which is preliminary data.</text>
</comment>
<gene>
    <name evidence="2" type="ORF">AY602_10510</name>
</gene>
<evidence type="ECO:0000256" key="1">
    <source>
        <dbReference type="SAM" id="Coils"/>
    </source>
</evidence>
<reference evidence="3" key="1">
    <citation type="submission" date="2016-02" db="EMBL/GenBank/DDBJ databases">
        <title>Genomic analyses of a collection of pathogenic Corynebacterium diphtheriae.</title>
        <authorList>
            <person name="Sangal V."/>
            <person name="Titov L."/>
        </authorList>
    </citation>
    <scope>NUCLEOTIDE SEQUENCE [LARGE SCALE GENOMIC DNA]</scope>
    <source>
        <strain evidence="3">1438</strain>
    </source>
</reference>
<dbReference type="RefSeq" id="WP_010935413.1">
    <property type="nucleotide sequence ID" value="NZ_JADQUE010000021.1"/>
</dbReference>
<evidence type="ECO:0000313" key="2">
    <source>
        <dbReference type="EMBL" id="OWM35792.1"/>
    </source>
</evidence>